<dbReference type="InterPro" id="IPR029060">
    <property type="entry name" value="PIN-like_dom_sf"/>
</dbReference>
<organism evidence="4 5">
    <name type="scientific">Botryosphaeria dothidea</name>
    <dbReference type="NCBI Taxonomy" id="55169"/>
    <lineage>
        <taxon>Eukaryota</taxon>
        <taxon>Fungi</taxon>
        <taxon>Dikarya</taxon>
        <taxon>Ascomycota</taxon>
        <taxon>Pezizomycotina</taxon>
        <taxon>Dothideomycetes</taxon>
        <taxon>Dothideomycetes incertae sedis</taxon>
        <taxon>Botryosphaeriales</taxon>
        <taxon>Botryosphaeriaceae</taxon>
        <taxon>Botryosphaeria</taxon>
    </lineage>
</organism>
<dbReference type="Pfam" id="PF12813">
    <property type="entry name" value="XPG_I_2"/>
    <property type="match status" value="2"/>
</dbReference>
<dbReference type="EMBL" id="WWBZ02000033">
    <property type="protein sequence ID" value="KAF4306772.1"/>
    <property type="molecule type" value="Genomic_DNA"/>
</dbReference>
<feature type="compositionally biased region" description="Basic residues" evidence="2">
    <location>
        <begin position="641"/>
        <end position="653"/>
    </location>
</feature>
<comment type="similarity">
    <text evidence="1">Belongs to the asteroid family.</text>
</comment>
<gene>
    <name evidence="4" type="ORF">GTA08_BOTSDO05836</name>
</gene>
<evidence type="ECO:0000313" key="4">
    <source>
        <dbReference type="EMBL" id="KAF4306772.1"/>
    </source>
</evidence>
<dbReference type="Gene3D" id="3.40.50.1010">
    <property type="entry name" value="5'-nuclease"/>
    <property type="match status" value="1"/>
</dbReference>
<keyword evidence="5" id="KW-1185">Reference proteome</keyword>
<feature type="region of interest" description="Disordered" evidence="2">
    <location>
        <begin position="630"/>
        <end position="670"/>
    </location>
</feature>
<feature type="domain" description="Asteroid" evidence="3">
    <location>
        <begin position="364"/>
        <end position="462"/>
    </location>
</feature>
<evidence type="ECO:0000256" key="2">
    <source>
        <dbReference type="SAM" id="MobiDB-lite"/>
    </source>
</evidence>
<dbReference type="InterPro" id="IPR026832">
    <property type="entry name" value="Asteroid"/>
</dbReference>
<dbReference type="SUPFAM" id="SSF88723">
    <property type="entry name" value="PIN domain-like"/>
    <property type="match status" value="1"/>
</dbReference>
<evidence type="ECO:0000313" key="5">
    <source>
        <dbReference type="Proteomes" id="UP000572817"/>
    </source>
</evidence>
<evidence type="ECO:0000259" key="3">
    <source>
        <dbReference type="Pfam" id="PF12813"/>
    </source>
</evidence>
<reference evidence="4" key="1">
    <citation type="submission" date="2020-04" db="EMBL/GenBank/DDBJ databases">
        <title>Genome Assembly and Annotation of Botryosphaeria dothidea sdau 11-99, a Latent Pathogen of Apple Fruit Ring Rot in China.</title>
        <authorList>
            <person name="Yu C."/>
            <person name="Diao Y."/>
            <person name="Lu Q."/>
            <person name="Zhao J."/>
            <person name="Cui S."/>
            <person name="Peng C."/>
            <person name="He B."/>
            <person name="Liu H."/>
        </authorList>
    </citation>
    <scope>NUCLEOTIDE SEQUENCE [LARGE SCALE GENOMIC DNA]</scope>
    <source>
        <strain evidence="4">Sdau11-99</strain>
    </source>
</reference>
<dbReference type="Proteomes" id="UP000572817">
    <property type="component" value="Unassembled WGS sequence"/>
</dbReference>
<dbReference type="InterPro" id="IPR039436">
    <property type="entry name" value="Asteroid_dom"/>
</dbReference>
<protein>
    <recommendedName>
        <fullName evidence="3">Asteroid domain-containing protein</fullName>
    </recommendedName>
</protein>
<accession>A0A8H4IUT6</accession>
<comment type="caution">
    <text evidence="4">The sequence shown here is derived from an EMBL/GenBank/DDBJ whole genome shotgun (WGS) entry which is preliminary data.</text>
</comment>
<feature type="domain" description="Asteroid" evidence="3">
    <location>
        <begin position="160"/>
        <end position="300"/>
    </location>
</feature>
<dbReference type="AlphaFoldDB" id="A0A8H4IUT6"/>
<dbReference type="PANTHER" id="PTHR15665">
    <property type="entry name" value="ASTEROID PROTEIN"/>
    <property type="match status" value="1"/>
</dbReference>
<proteinExistence type="inferred from homology"/>
<dbReference type="PANTHER" id="PTHR15665:SF1">
    <property type="entry name" value="PROTEIN ASTEROID HOMOLOG 1"/>
    <property type="match status" value="1"/>
</dbReference>
<dbReference type="OrthoDB" id="5297549at2759"/>
<feature type="compositionally biased region" description="Basic and acidic residues" evidence="2">
    <location>
        <begin position="654"/>
        <end position="664"/>
    </location>
</feature>
<name>A0A8H4IUT6_9PEZI</name>
<sequence length="684" mass="77545">MGIHRLLHHMQDFGSPIELGTAWQGNSANSPTEDPDKKYIVVDGPSLAYHAYHRAVAGRYHARNALEAMPSHDEIAAIAADFLATFEAHNISIVAIFFDGGLPAAKKNTRLQRLHSSCAQLQTFRGLHSDEVRYVRSKIETNAFHAPASVPQKLLALPATPFLVPAVIDHLSKGVFAKRVHVVPGEADVYCADLVNRISHKTECWLLSSDTDLLVFDLGPNGAVLRFQDFSLAAFPRRTVLKGVEYHPKRIADRLGLKLLAPLAFALTKDPHQKLNELVQTAKALDLSTPEYKAWVEEYAPLHGLSGPGQLLFNQYRTNFFIFQGSTAPHALFTDQYEDSCLISVKQPQTRESLEDAKTYLTYLKDAQLRTVDPRVSEFVNQVCSAIVTQKCDTKIHQNENAGEHCAMFLPFLIDDPMRASAWRLSTELRHLGYCVLSLPMPSLFSIEEWERRGQRIAPGTIPRFKYKKEQIIAVCSELSAHISAFMVNSGDLHLSAPLHFWKLYGAMYMCDKLAQSEERPASKSQIMRLYQGHQGQLDWPHIHRVAQLQGIWYSLRMLRQFLRIFLSFPVIGADIHADPDIRKVIADLHERLDGQPPATKFFDPVPRDDEDAIPEEYLLRAIENFPSLAPDPKEEYHKAFEKRKNKKRKKEKQGKPEQEERANPQEQMLKNRFAALNRLADDI</sequence>
<evidence type="ECO:0000256" key="1">
    <source>
        <dbReference type="ARBA" id="ARBA00007398"/>
    </source>
</evidence>